<dbReference type="AlphaFoldDB" id="A0A833JDU7"/>
<proteinExistence type="predicted"/>
<dbReference type="EMBL" id="WFLN01000005">
    <property type="protein sequence ID" value="KAB8031979.1"/>
    <property type="molecule type" value="Genomic_DNA"/>
</dbReference>
<sequence>MKFANFQMNNLNKLFIATVLCGTTINAFAKDCPGGFYTTHNYCGYSNTCTVQPGEQKHCDYGSNGNHSFWYTMSPFSHDTGYYPVGGGVLKPVPKMVFSPTSTISDGSVQVKSTLSNGIGGEWTSSVAEMSGDASATLSEGSNYNYLYNIYIKNNTNKEVTIKYNVCDHFYGDGGDANGIYCGY</sequence>
<evidence type="ECO:0000313" key="2">
    <source>
        <dbReference type="EMBL" id="KAB8031979.1"/>
    </source>
</evidence>
<gene>
    <name evidence="2" type="ORF">GCL57_04855</name>
</gene>
<dbReference type="RefSeq" id="WP_152212154.1">
    <property type="nucleotide sequence ID" value="NZ_WFLN01000005.1"/>
</dbReference>
<accession>A0A833JDU7</accession>
<evidence type="ECO:0000313" key="3">
    <source>
        <dbReference type="Proteomes" id="UP000442694"/>
    </source>
</evidence>
<protein>
    <submittedName>
        <fullName evidence="2">Uncharacterized protein</fullName>
    </submittedName>
</protein>
<feature type="signal peptide" evidence="1">
    <location>
        <begin position="1"/>
        <end position="29"/>
    </location>
</feature>
<keyword evidence="3" id="KW-1185">Reference proteome</keyword>
<keyword evidence="1" id="KW-0732">Signal</keyword>
<evidence type="ECO:0000256" key="1">
    <source>
        <dbReference type="SAM" id="SignalP"/>
    </source>
</evidence>
<organism evidence="2 3">
    <name type="scientific">Fluviispira multicolorata</name>
    <dbReference type="NCBI Taxonomy" id="2654512"/>
    <lineage>
        <taxon>Bacteria</taxon>
        <taxon>Pseudomonadati</taxon>
        <taxon>Bdellovibrionota</taxon>
        <taxon>Oligoflexia</taxon>
        <taxon>Silvanigrellales</taxon>
        <taxon>Silvanigrellaceae</taxon>
        <taxon>Fluviispira</taxon>
    </lineage>
</organism>
<reference evidence="2 3" key="1">
    <citation type="submission" date="2019-10" db="EMBL/GenBank/DDBJ databases">
        <title>New genus of Silvanigrellaceae.</title>
        <authorList>
            <person name="Pitt A."/>
            <person name="Hahn M.W."/>
        </authorList>
    </citation>
    <scope>NUCLEOTIDE SEQUENCE [LARGE SCALE GENOMIC DNA]</scope>
    <source>
        <strain evidence="2 3">33A1-SZDP</strain>
    </source>
</reference>
<comment type="caution">
    <text evidence="2">The sequence shown here is derived from an EMBL/GenBank/DDBJ whole genome shotgun (WGS) entry which is preliminary data.</text>
</comment>
<dbReference type="Proteomes" id="UP000442694">
    <property type="component" value="Unassembled WGS sequence"/>
</dbReference>
<feature type="chain" id="PRO_5032903542" evidence="1">
    <location>
        <begin position="30"/>
        <end position="184"/>
    </location>
</feature>
<name>A0A833JDU7_9BACT</name>